<feature type="chain" id="PRO_5039892861" evidence="1">
    <location>
        <begin position="20"/>
        <end position="337"/>
    </location>
</feature>
<evidence type="ECO:0000313" key="2">
    <source>
        <dbReference type="EMBL" id="URW79587.1"/>
    </source>
</evidence>
<dbReference type="EMBL" id="CP098400">
    <property type="protein sequence ID" value="URW79587.1"/>
    <property type="molecule type" value="Genomic_DNA"/>
</dbReference>
<dbReference type="AlphaFoldDB" id="A0A9J6ZPN0"/>
<name>A0A9J6ZPN0_9BACT</name>
<reference evidence="2" key="1">
    <citation type="submission" date="2022-05" db="EMBL/GenBank/DDBJ databases">
        <authorList>
            <person name="Sun X."/>
        </authorList>
    </citation>
    <scope>NUCLEOTIDE SEQUENCE</scope>
    <source>
        <strain evidence="2">Ai-910</strain>
    </source>
</reference>
<evidence type="ECO:0000313" key="3">
    <source>
        <dbReference type="Proteomes" id="UP001056426"/>
    </source>
</evidence>
<keyword evidence="3" id="KW-1185">Reference proteome</keyword>
<dbReference type="InterPro" id="IPR032286">
    <property type="entry name" value="DUF4837"/>
</dbReference>
<proteinExistence type="predicted"/>
<gene>
    <name evidence="2" type="ORF">M9189_12070</name>
</gene>
<accession>A0A9J6ZPN0</accession>
<feature type="signal peptide" evidence="1">
    <location>
        <begin position="1"/>
        <end position="19"/>
    </location>
</feature>
<protein>
    <submittedName>
        <fullName evidence="2">DUF4837 family protein</fullName>
    </submittedName>
</protein>
<dbReference type="PROSITE" id="PS51257">
    <property type="entry name" value="PROKAR_LIPOPROTEIN"/>
    <property type="match status" value="1"/>
</dbReference>
<organism evidence="2 3">
    <name type="scientific">Xiashengella succiniciproducens</name>
    <dbReference type="NCBI Taxonomy" id="2949635"/>
    <lineage>
        <taxon>Bacteria</taxon>
        <taxon>Pseudomonadati</taxon>
        <taxon>Bacteroidota</taxon>
        <taxon>Bacteroidia</taxon>
        <taxon>Marinilabiliales</taxon>
        <taxon>Marinilabiliaceae</taxon>
        <taxon>Xiashengella</taxon>
    </lineage>
</organism>
<dbReference type="KEGG" id="alkq:M9189_12070"/>
<sequence length="337" mass="38513">MKALKFSALILVTFAISLASCKNEEAHMPNVIGALGEVLVIMEDHFREGPEGDSLMAILKQPIVALPQNEALFTVLTTPHRGFTGTMRTYRSIILVNLGPNAEDEGIKYFSTTPYAKDQSLIQINAKTSEKFFEILSQEEIRILSYLLRRERNRIYSSYKTIADASLSEMVKNQWEVNMLIPNTMRKAASTGKFTWLSYETPKLSQGMMIYSFDYIGEGTFSREYILNKRDSILRYNVPGPSDGSFMTTEKQLPVTYKRLTINGHEAIEMRGLWKVEGDLMGGPFLLFAHYDKTNNRVLVTDGYVYFPEEPKKRNYMWQLETLFHTVTFPGDNIEGK</sequence>
<dbReference type="Pfam" id="PF16125">
    <property type="entry name" value="DUF4837"/>
    <property type="match status" value="1"/>
</dbReference>
<keyword evidence="1" id="KW-0732">Signal</keyword>
<dbReference type="Proteomes" id="UP001056426">
    <property type="component" value="Chromosome"/>
</dbReference>
<reference evidence="2" key="2">
    <citation type="submission" date="2022-06" db="EMBL/GenBank/DDBJ databases">
        <title>Xiashengella guii gen. nov. sp. nov., a bacterium isolated form anaerobic digestion tank.</title>
        <authorList>
            <person name="Huang H."/>
        </authorList>
    </citation>
    <scope>NUCLEOTIDE SEQUENCE</scope>
    <source>
        <strain evidence="2">Ai-910</strain>
    </source>
</reference>
<dbReference type="RefSeq" id="WP_250723561.1">
    <property type="nucleotide sequence ID" value="NZ_CP098400.1"/>
</dbReference>
<evidence type="ECO:0000256" key="1">
    <source>
        <dbReference type="SAM" id="SignalP"/>
    </source>
</evidence>